<dbReference type="Proteomes" id="UP000593571">
    <property type="component" value="Unassembled WGS sequence"/>
</dbReference>
<sequence length="174" mass="18784">MKSRGRLIHSSLTPSVARLHLFPALPSSCARLPRGLKRLPCTSHHICSSSSSTREKGRNARYPCQLYRPSLKSLPRSPTQHPHVHVSDQEPVVTPWSKDGRKNSLLIRGGTSAAEARAVSLRREAMPSPRCLAQTGPAATPQAPEERRVAARLSPGGCRPGVGGFADMAGEPRC</sequence>
<dbReference type="AlphaFoldDB" id="A0A7J8DXH0"/>
<dbReference type="EMBL" id="JACASE010000011">
    <property type="protein sequence ID" value="KAF6427781.1"/>
    <property type="molecule type" value="Genomic_DNA"/>
</dbReference>
<comment type="caution">
    <text evidence="2">The sequence shown here is derived from an EMBL/GenBank/DDBJ whole genome shotgun (WGS) entry which is preliminary data.</text>
</comment>
<name>A0A7J8DXH0_ROUAE</name>
<organism evidence="2 3">
    <name type="scientific">Rousettus aegyptiacus</name>
    <name type="common">Egyptian fruit bat</name>
    <name type="synonym">Pteropus aegyptiacus</name>
    <dbReference type="NCBI Taxonomy" id="9407"/>
    <lineage>
        <taxon>Eukaryota</taxon>
        <taxon>Metazoa</taxon>
        <taxon>Chordata</taxon>
        <taxon>Craniata</taxon>
        <taxon>Vertebrata</taxon>
        <taxon>Euteleostomi</taxon>
        <taxon>Mammalia</taxon>
        <taxon>Eutheria</taxon>
        <taxon>Laurasiatheria</taxon>
        <taxon>Chiroptera</taxon>
        <taxon>Yinpterochiroptera</taxon>
        <taxon>Pteropodoidea</taxon>
        <taxon>Pteropodidae</taxon>
        <taxon>Rousettinae</taxon>
        <taxon>Rousettus</taxon>
    </lineage>
</organism>
<evidence type="ECO:0000313" key="2">
    <source>
        <dbReference type="EMBL" id="KAF6427781.1"/>
    </source>
</evidence>
<feature type="region of interest" description="Disordered" evidence="1">
    <location>
        <begin position="125"/>
        <end position="174"/>
    </location>
</feature>
<accession>A0A7J8DXH0</accession>
<feature type="compositionally biased region" description="Low complexity" evidence="1">
    <location>
        <begin position="133"/>
        <end position="143"/>
    </location>
</feature>
<proteinExistence type="predicted"/>
<evidence type="ECO:0000256" key="1">
    <source>
        <dbReference type="SAM" id="MobiDB-lite"/>
    </source>
</evidence>
<reference evidence="2 3" key="1">
    <citation type="journal article" date="2020" name="Nature">
        <title>Six reference-quality genomes reveal evolution of bat adaptations.</title>
        <authorList>
            <person name="Jebb D."/>
            <person name="Huang Z."/>
            <person name="Pippel M."/>
            <person name="Hughes G.M."/>
            <person name="Lavrichenko K."/>
            <person name="Devanna P."/>
            <person name="Winkler S."/>
            <person name="Jermiin L.S."/>
            <person name="Skirmuntt E.C."/>
            <person name="Katzourakis A."/>
            <person name="Burkitt-Gray L."/>
            <person name="Ray D.A."/>
            <person name="Sullivan K.A.M."/>
            <person name="Roscito J.G."/>
            <person name="Kirilenko B.M."/>
            <person name="Davalos L.M."/>
            <person name="Corthals A.P."/>
            <person name="Power M.L."/>
            <person name="Jones G."/>
            <person name="Ransome R.D."/>
            <person name="Dechmann D.K.N."/>
            <person name="Locatelli A.G."/>
            <person name="Puechmaille S.J."/>
            <person name="Fedrigo O."/>
            <person name="Jarvis E.D."/>
            <person name="Hiller M."/>
            <person name="Vernes S.C."/>
            <person name="Myers E.W."/>
            <person name="Teeling E.C."/>
        </authorList>
    </citation>
    <scope>NUCLEOTIDE SEQUENCE [LARGE SCALE GENOMIC DNA]</scope>
    <source>
        <strain evidence="2">MRouAeg1</strain>
        <tissue evidence="2">Muscle</tissue>
    </source>
</reference>
<protein>
    <submittedName>
        <fullName evidence="2">Uncharacterized protein</fullName>
    </submittedName>
</protein>
<gene>
    <name evidence="2" type="ORF">HJG63_008270</name>
</gene>
<keyword evidence="3" id="KW-1185">Reference proteome</keyword>
<evidence type="ECO:0000313" key="3">
    <source>
        <dbReference type="Proteomes" id="UP000593571"/>
    </source>
</evidence>